<evidence type="ECO:0000313" key="3">
    <source>
        <dbReference type="EMBL" id="SNR55542.1"/>
    </source>
</evidence>
<feature type="transmembrane region" description="Helical" evidence="2">
    <location>
        <begin position="44"/>
        <end position="68"/>
    </location>
</feature>
<keyword evidence="2" id="KW-0472">Membrane</keyword>
<protein>
    <submittedName>
        <fullName evidence="3">Uncharacterized protein</fullName>
    </submittedName>
</protein>
<proteinExistence type="predicted"/>
<organism evidence="3 4">
    <name type="scientific">Puniceibacterium sediminis</name>
    <dbReference type="NCBI Taxonomy" id="1608407"/>
    <lineage>
        <taxon>Bacteria</taxon>
        <taxon>Pseudomonadati</taxon>
        <taxon>Pseudomonadota</taxon>
        <taxon>Alphaproteobacteria</taxon>
        <taxon>Rhodobacterales</taxon>
        <taxon>Paracoccaceae</taxon>
        <taxon>Puniceibacterium</taxon>
    </lineage>
</organism>
<reference evidence="3 4" key="1">
    <citation type="submission" date="2017-06" db="EMBL/GenBank/DDBJ databases">
        <authorList>
            <person name="Kim H.J."/>
            <person name="Triplett B.A."/>
        </authorList>
    </citation>
    <scope>NUCLEOTIDE SEQUENCE [LARGE SCALE GENOMIC DNA]</scope>
    <source>
        <strain evidence="3 4">DSM 29052</strain>
    </source>
</reference>
<dbReference type="EMBL" id="FZNN01000010">
    <property type="protein sequence ID" value="SNR55542.1"/>
    <property type="molecule type" value="Genomic_DNA"/>
</dbReference>
<gene>
    <name evidence="3" type="ORF">SAMN06265370_11026</name>
</gene>
<feature type="transmembrane region" description="Helical" evidence="2">
    <location>
        <begin position="6"/>
        <end position="23"/>
    </location>
</feature>
<accession>A0A238XA93</accession>
<keyword evidence="4" id="KW-1185">Reference proteome</keyword>
<sequence length="276" mass="31017">MRDALIIGFGAVVVAVLVGLAARPLPRRDQREERRVALRVIWQFFFTIALPVLAGLSVLVVAPLLLLGDIDARVWQALVAGLFIATGWLTTAIFSELGLRRTRAERLRDYHKAIYAEIGNALYTLYDEGQGVAYGELTLQKMRDDTEFVPFVPREHHDHIYDAILDEIEVLPRQTIDAIVSYYSLIKAIAALADDMRGDGYKALPQERRMALYSDFLEMRKQAFEYGQYALRLIRMFADQGPEKTDLVIAADREAAAKERFSSPDADQSGPLPGSE</sequence>
<dbReference type="OrthoDB" id="7836441at2"/>
<evidence type="ECO:0000256" key="1">
    <source>
        <dbReference type="SAM" id="MobiDB-lite"/>
    </source>
</evidence>
<evidence type="ECO:0000313" key="4">
    <source>
        <dbReference type="Proteomes" id="UP000198417"/>
    </source>
</evidence>
<dbReference type="AlphaFoldDB" id="A0A238XA93"/>
<dbReference type="RefSeq" id="WP_089270764.1">
    <property type="nucleotide sequence ID" value="NZ_FZNN01000010.1"/>
</dbReference>
<dbReference type="Proteomes" id="UP000198417">
    <property type="component" value="Unassembled WGS sequence"/>
</dbReference>
<feature type="transmembrane region" description="Helical" evidence="2">
    <location>
        <begin position="74"/>
        <end position="99"/>
    </location>
</feature>
<name>A0A238XA93_9RHOB</name>
<evidence type="ECO:0000256" key="2">
    <source>
        <dbReference type="SAM" id="Phobius"/>
    </source>
</evidence>
<keyword evidence="2" id="KW-1133">Transmembrane helix</keyword>
<feature type="region of interest" description="Disordered" evidence="1">
    <location>
        <begin position="257"/>
        <end position="276"/>
    </location>
</feature>
<keyword evidence="2" id="KW-0812">Transmembrane</keyword>